<keyword evidence="7" id="KW-0807">Transducer</keyword>
<evidence type="ECO:0000256" key="8">
    <source>
        <dbReference type="SAM" id="Phobius"/>
    </source>
</evidence>
<dbReference type="SUPFAM" id="SSF81321">
    <property type="entry name" value="Family A G protein-coupled receptor-like"/>
    <property type="match status" value="1"/>
</dbReference>
<comment type="similarity">
    <text evidence="7">Belongs to the G-protein coupled receptor 1 family.</text>
</comment>
<evidence type="ECO:0000256" key="6">
    <source>
        <dbReference type="ARBA" id="ARBA00023170"/>
    </source>
</evidence>
<keyword evidence="5 8" id="KW-0472">Membrane</keyword>
<dbReference type="AlphaFoldDB" id="A0A1D1VWZ4"/>
<dbReference type="OrthoDB" id="6435638at2759"/>
<dbReference type="InterPro" id="IPR000276">
    <property type="entry name" value="GPCR_Rhodpsn"/>
</dbReference>
<evidence type="ECO:0000256" key="2">
    <source>
        <dbReference type="ARBA" id="ARBA00022475"/>
    </source>
</evidence>
<sequence>MDTFTTPNSVRGISVPFYDMQSVLWNNISSTPSSAYGRGQLPQEMQFTSVNVIVIVIYSNLVWISLLGNITVFSTLIRMKKKTRVHILLLNLCTADIMVTVVEMPLKIAWKWTVQWTAGNWTCKLFSCLRVFGLYLSALLLIAMSVDRFLAIWDPMSSVQKAGQRTRIMILLAWLLAIACAAPQALIFHVLQHPEYNWYHQCVTFGSFASRNSEMAYGIGVMLLTYGLPLLTILMCYLGIWLRVVASTIQHRRSPTDTYVTDSFRNGTESLRRSMVSLRTSNTDRLIKAKHRTLKMTVFIVGIFILCWSPYQLLSMWYIFDRNSAAQLDHLVQEILFIFGVSSSVLNPYVYGLYSMGIWRHVNLFMHIPCLRKTFMATNPGFHERDTSFCGRTGDAPPTRYRGRYRTTKFRASIYSNASLNTCTSIRNSFKRYRSSP</sequence>
<feature type="transmembrane region" description="Helical" evidence="8">
    <location>
        <begin position="130"/>
        <end position="150"/>
    </location>
</feature>
<keyword evidence="2" id="KW-1003">Cell membrane</keyword>
<dbReference type="GO" id="GO:0042277">
    <property type="term" value="F:peptide binding"/>
    <property type="evidence" value="ECO:0007669"/>
    <property type="project" value="TreeGrafter"/>
</dbReference>
<gene>
    <name evidence="10" type="primary">RvY_15579-1</name>
    <name evidence="10" type="synonym">RvY_15579.1</name>
    <name evidence="10" type="ORF">RvY_15579</name>
</gene>
<dbReference type="PROSITE" id="PS50262">
    <property type="entry name" value="G_PROTEIN_RECEP_F1_2"/>
    <property type="match status" value="1"/>
</dbReference>
<organism evidence="10 11">
    <name type="scientific">Ramazzottius varieornatus</name>
    <name type="common">Water bear</name>
    <name type="synonym">Tardigrade</name>
    <dbReference type="NCBI Taxonomy" id="947166"/>
    <lineage>
        <taxon>Eukaryota</taxon>
        <taxon>Metazoa</taxon>
        <taxon>Ecdysozoa</taxon>
        <taxon>Tardigrada</taxon>
        <taxon>Eutardigrada</taxon>
        <taxon>Parachela</taxon>
        <taxon>Hypsibioidea</taxon>
        <taxon>Ramazzottiidae</taxon>
        <taxon>Ramazzottius</taxon>
    </lineage>
</organism>
<reference evidence="10 11" key="1">
    <citation type="journal article" date="2016" name="Nat. Commun.">
        <title>Extremotolerant tardigrade genome and improved radiotolerance of human cultured cells by tardigrade-unique protein.</title>
        <authorList>
            <person name="Hashimoto T."/>
            <person name="Horikawa D.D."/>
            <person name="Saito Y."/>
            <person name="Kuwahara H."/>
            <person name="Kozuka-Hata H."/>
            <person name="Shin-I T."/>
            <person name="Minakuchi Y."/>
            <person name="Ohishi K."/>
            <person name="Motoyama A."/>
            <person name="Aizu T."/>
            <person name="Enomoto A."/>
            <person name="Kondo K."/>
            <person name="Tanaka S."/>
            <person name="Hara Y."/>
            <person name="Koshikawa S."/>
            <person name="Sagara H."/>
            <person name="Miura T."/>
            <person name="Yokobori S."/>
            <person name="Miyagawa K."/>
            <person name="Suzuki Y."/>
            <person name="Kubo T."/>
            <person name="Oyama M."/>
            <person name="Kohara Y."/>
            <person name="Fujiyama A."/>
            <person name="Arakawa K."/>
            <person name="Katayama T."/>
            <person name="Toyoda A."/>
            <person name="Kunieda T."/>
        </authorList>
    </citation>
    <scope>NUCLEOTIDE SEQUENCE [LARGE SCALE GENOMIC DNA]</scope>
    <source>
        <strain evidence="10 11">YOKOZUNA-1</strain>
    </source>
</reference>
<evidence type="ECO:0000256" key="4">
    <source>
        <dbReference type="ARBA" id="ARBA00022989"/>
    </source>
</evidence>
<proteinExistence type="inferred from homology"/>
<evidence type="ECO:0000256" key="3">
    <source>
        <dbReference type="ARBA" id="ARBA00022692"/>
    </source>
</evidence>
<feature type="transmembrane region" description="Helical" evidence="8">
    <location>
        <begin position="171"/>
        <end position="191"/>
    </location>
</feature>
<evidence type="ECO:0000259" key="9">
    <source>
        <dbReference type="PROSITE" id="PS50262"/>
    </source>
</evidence>
<evidence type="ECO:0000256" key="5">
    <source>
        <dbReference type="ARBA" id="ARBA00023136"/>
    </source>
</evidence>
<evidence type="ECO:0000313" key="11">
    <source>
        <dbReference type="Proteomes" id="UP000186922"/>
    </source>
</evidence>
<protein>
    <recommendedName>
        <fullName evidence="9">G-protein coupled receptors family 1 profile domain-containing protein</fullName>
    </recommendedName>
</protein>
<keyword evidence="3 7" id="KW-0812">Transmembrane</keyword>
<feature type="transmembrane region" description="Helical" evidence="8">
    <location>
        <begin position="52"/>
        <end position="76"/>
    </location>
</feature>
<name>A0A1D1VWZ4_RAMVA</name>
<dbReference type="InterPro" id="IPR017452">
    <property type="entry name" value="GPCR_Rhodpsn_7TM"/>
</dbReference>
<keyword evidence="4 8" id="KW-1133">Transmembrane helix</keyword>
<dbReference type="STRING" id="947166.A0A1D1VWZ4"/>
<dbReference type="Gene3D" id="1.20.1070.10">
    <property type="entry name" value="Rhodopsin 7-helix transmembrane proteins"/>
    <property type="match status" value="1"/>
</dbReference>
<dbReference type="PANTHER" id="PTHR24241:SF59">
    <property type="entry name" value="ADIPOKINETIC HORMONE RECEPTOR, ISOFORM C"/>
    <property type="match status" value="1"/>
</dbReference>
<dbReference type="PANTHER" id="PTHR24241">
    <property type="entry name" value="NEUROPEPTIDE RECEPTOR-RELATED G-PROTEIN COUPLED RECEPTOR"/>
    <property type="match status" value="1"/>
</dbReference>
<dbReference type="Proteomes" id="UP000186922">
    <property type="component" value="Unassembled WGS sequence"/>
</dbReference>
<dbReference type="GO" id="GO:0005886">
    <property type="term" value="C:plasma membrane"/>
    <property type="evidence" value="ECO:0007669"/>
    <property type="project" value="UniProtKB-SubCell"/>
</dbReference>
<feature type="domain" description="G-protein coupled receptors family 1 profile" evidence="9">
    <location>
        <begin position="68"/>
        <end position="351"/>
    </location>
</feature>
<dbReference type="PRINTS" id="PR00237">
    <property type="entry name" value="GPCRRHODOPSN"/>
</dbReference>
<feature type="transmembrane region" description="Helical" evidence="8">
    <location>
        <begin position="335"/>
        <end position="354"/>
    </location>
</feature>
<evidence type="ECO:0000256" key="1">
    <source>
        <dbReference type="ARBA" id="ARBA00004651"/>
    </source>
</evidence>
<feature type="transmembrane region" description="Helical" evidence="8">
    <location>
        <begin position="215"/>
        <end position="242"/>
    </location>
</feature>
<feature type="transmembrane region" description="Helical" evidence="8">
    <location>
        <begin position="88"/>
        <end position="110"/>
    </location>
</feature>
<feature type="transmembrane region" description="Helical" evidence="8">
    <location>
        <begin position="298"/>
        <end position="320"/>
    </location>
</feature>
<dbReference type="EMBL" id="BDGG01000012">
    <property type="protein sequence ID" value="GAV05446.1"/>
    <property type="molecule type" value="Genomic_DNA"/>
</dbReference>
<dbReference type="GO" id="GO:0032870">
    <property type="term" value="P:cellular response to hormone stimulus"/>
    <property type="evidence" value="ECO:0007669"/>
    <property type="project" value="TreeGrafter"/>
</dbReference>
<comment type="caution">
    <text evidence="10">The sequence shown here is derived from an EMBL/GenBank/DDBJ whole genome shotgun (WGS) entry which is preliminary data.</text>
</comment>
<keyword evidence="11" id="KW-1185">Reference proteome</keyword>
<keyword evidence="7" id="KW-0297">G-protein coupled receptor</keyword>
<accession>A0A1D1VWZ4</accession>
<evidence type="ECO:0000313" key="10">
    <source>
        <dbReference type="EMBL" id="GAV05446.1"/>
    </source>
</evidence>
<comment type="subcellular location">
    <subcellularLocation>
        <location evidence="1">Cell membrane</location>
        <topology evidence="1">Multi-pass membrane protein</topology>
    </subcellularLocation>
</comment>
<evidence type="ECO:0000256" key="7">
    <source>
        <dbReference type="RuleBase" id="RU000688"/>
    </source>
</evidence>
<dbReference type="GO" id="GO:0004930">
    <property type="term" value="F:G protein-coupled receptor activity"/>
    <property type="evidence" value="ECO:0007669"/>
    <property type="project" value="UniProtKB-KW"/>
</dbReference>
<dbReference type="PROSITE" id="PS00237">
    <property type="entry name" value="G_PROTEIN_RECEP_F1_1"/>
    <property type="match status" value="1"/>
</dbReference>
<keyword evidence="6 7" id="KW-0675">Receptor</keyword>
<dbReference type="Pfam" id="PF00001">
    <property type="entry name" value="7tm_1"/>
    <property type="match status" value="1"/>
</dbReference>